<evidence type="ECO:0000256" key="1">
    <source>
        <dbReference type="SAM" id="SignalP"/>
    </source>
</evidence>
<sequence>MQFFAIPVLALLATGTLALPNDLDARAIEARVNCNQILPACNGGRVVGQTNCRCSGQVERCDLWSCPGSGPNVSHANVHRQTTSVFGLFY</sequence>
<organism evidence="2 3">
    <name type="scientific">Colletotrichum liriopes</name>
    <dbReference type="NCBI Taxonomy" id="708192"/>
    <lineage>
        <taxon>Eukaryota</taxon>
        <taxon>Fungi</taxon>
        <taxon>Dikarya</taxon>
        <taxon>Ascomycota</taxon>
        <taxon>Pezizomycotina</taxon>
        <taxon>Sordariomycetes</taxon>
        <taxon>Hypocreomycetidae</taxon>
        <taxon>Glomerellales</taxon>
        <taxon>Glomerellaceae</taxon>
        <taxon>Colletotrichum</taxon>
        <taxon>Colletotrichum spaethianum species complex</taxon>
    </lineage>
</organism>
<protein>
    <recommendedName>
        <fullName evidence="4">Signal peptide-containing protein</fullName>
    </recommendedName>
</protein>
<feature type="chain" id="PRO_5041419698" description="Signal peptide-containing protein" evidence="1">
    <location>
        <begin position="19"/>
        <end position="90"/>
    </location>
</feature>
<gene>
    <name evidence="2" type="ORF">ColLi_01741</name>
</gene>
<proteinExistence type="predicted"/>
<reference evidence="2 3" key="1">
    <citation type="submission" date="2021-07" db="EMBL/GenBank/DDBJ databases">
        <title>Genome data of Colletotrichum spaethianum.</title>
        <authorList>
            <person name="Utami Y.D."/>
            <person name="Hiruma K."/>
        </authorList>
    </citation>
    <scope>NUCLEOTIDE SEQUENCE [LARGE SCALE GENOMIC DNA]</scope>
    <source>
        <strain evidence="2 3">MAFF 242679</strain>
    </source>
</reference>
<keyword evidence="3" id="KW-1185">Reference proteome</keyword>
<evidence type="ECO:0008006" key="4">
    <source>
        <dbReference type="Google" id="ProtNLM"/>
    </source>
</evidence>
<feature type="signal peptide" evidence="1">
    <location>
        <begin position="1"/>
        <end position="18"/>
    </location>
</feature>
<keyword evidence="1" id="KW-0732">Signal</keyword>
<accession>A0AA37GDH6</accession>
<dbReference type="EMBL" id="BPPX01000003">
    <property type="protein sequence ID" value="GJC78903.1"/>
    <property type="molecule type" value="Genomic_DNA"/>
</dbReference>
<evidence type="ECO:0000313" key="3">
    <source>
        <dbReference type="Proteomes" id="UP001055172"/>
    </source>
</evidence>
<name>A0AA37GDH6_9PEZI</name>
<dbReference type="Proteomes" id="UP001055172">
    <property type="component" value="Unassembled WGS sequence"/>
</dbReference>
<comment type="caution">
    <text evidence="2">The sequence shown here is derived from an EMBL/GenBank/DDBJ whole genome shotgun (WGS) entry which is preliminary data.</text>
</comment>
<evidence type="ECO:0000313" key="2">
    <source>
        <dbReference type="EMBL" id="GJC78903.1"/>
    </source>
</evidence>
<dbReference type="AlphaFoldDB" id="A0AA37GDH6"/>